<dbReference type="GO" id="GO:0004674">
    <property type="term" value="F:protein serine/threonine kinase activity"/>
    <property type="evidence" value="ECO:0007669"/>
    <property type="project" value="TreeGrafter"/>
</dbReference>
<accession>F0YGG8</accession>
<feature type="domain" description="Protein kinase" evidence="1">
    <location>
        <begin position="1"/>
        <end position="97"/>
    </location>
</feature>
<keyword evidence="3" id="KW-1185">Reference proteome</keyword>
<dbReference type="Gene3D" id="1.10.510.10">
    <property type="entry name" value="Transferase(Phosphotransferase) domain 1"/>
    <property type="match status" value="1"/>
</dbReference>
<evidence type="ECO:0000313" key="3">
    <source>
        <dbReference type="Proteomes" id="UP000002729"/>
    </source>
</evidence>
<feature type="non-terminal residue" evidence="2">
    <location>
        <position position="97"/>
    </location>
</feature>
<dbReference type="PROSITE" id="PS00108">
    <property type="entry name" value="PROTEIN_KINASE_ST"/>
    <property type="match status" value="1"/>
</dbReference>
<dbReference type="Pfam" id="PF00069">
    <property type="entry name" value="Pkinase"/>
    <property type="match status" value="1"/>
</dbReference>
<dbReference type="PANTHER" id="PTHR24359">
    <property type="entry name" value="SERINE/THREONINE-PROTEIN KINASE SBK1"/>
    <property type="match status" value="1"/>
</dbReference>
<dbReference type="eggNOG" id="KOG0583">
    <property type="taxonomic scope" value="Eukaryota"/>
</dbReference>
<dbReference type="EMBL" id="GL833139">
    <property type="protein sequence ID" value="EGB05668.1"/>
    <property type="molecule type" value="Genomic_DNA"/>
</dbReference>
<gene>
    <name evidence="2" type="ORF">AURANDRAFT_30322</name>
</gene>
<dbReference type="SUPFAM" id="SSF56112">
    <property type="entry name" value="Protein kinase-like (PK-like)"/>
    <property type="match status" value="1"/>
</dbReference>
<dbReference type="RefSeq" id="XP_009039510.1">
    <property type="nucleotide sequence ID" value="XM_009041262.1"/>
</dbReference>
<organism evidence="3">
    <name type="scientific">Aureococcus anophagefferens</name>
    <name type="common">Harmful bloom alga</name>
    <dbReference type="NCBI Taxonomy" id="44056"/>
    <lineage>
        <taxon>Eukaryota</taxon>
        <taxon>Sar</taxon>
        <taxon>Stramenopiles</taxon>
        <taxon>Ochrophyta</taxon>
        <taxon>Pelagophyceae</taxon>
        <taxon>Pelagomonadales</taxon>
        <taxon>Pelagomonadaceae</taxon>
        <taxon>Aureococcus</taxon>
    </lineage>
</organism>
<dbReference type="KEGG" id="aaf:AURANDRAFT_30322"/>
<sequence length="97" mass="10496">MHALDLAHRDVKPENVLVDVRGEAFRDVRVKVCDLGLSAPLRRRKDLGLSAPLRRRKDAGEAAASPDCCCGSMGFFAPDMLDPAGYDGARADVWSLG</sequence>
<dbReference type="InterPro" id="IPR011009">
    <property type="entry name" value="Kinase-like_dom_sf"/>
</dbReference>
<dbReference type="GO" id="GO:0005524">
    <property type="term" value="F:ATP binding"/>
    <property type="evidence" value="ECO:0007669"/>
    <property type="project" value="InterPro"/>
</dbReference>
<dbReference type="AlphaFoldDB" id="F0YGG8"/>
<dbReference type="OrthoDB" id="190564at2759"/>
<name>F0YGG8_AURAN</name>
<dbReference type="PROSITE" id="PS50011">
    <property type="entry name" value="PROTEIN_KINASE_DOM"/>
    <property type="match status" value="1"/>
</dbReference>
<dbReference type="InParanoid" id="F0YGG8"/>
<dbReference type="PANTHER" id="PTHR24359:SF1">
    <property type="entry name" value="INHIBITOR OF NUCLEAR FACTOR KAPPA-B KINASE EPSILON SUBUNIT HOMOLOG 1-RELATED"/>
    <property type="match status" value="1"/>
</dbReference>
<reference evidence="2 3" key="1">
    <citation type="journal article" date="2011" name="Proc. Natl. Acad. Sci. U.S.A.">
        <title>Niche of harmful alga Aureococcus anophagefferens revealed through ecogenomics.</title>
        <authorList>
            <person name="Gobler C.J."/>
            <person name="Berry D.L."/>
            <person name="Dyhrman S.T."/>
            <person name="Wilhelm S.W."/>
            <person name="Salamov A."/>
            <person name="Lobanov A.V."/>
            <person name="Zhang Y."/>
            <person name="Collier J.L."/>
            <person name="Wurch L.L."/>
            <person name="Kustka A.B."/>
            <person name="Dill B.D."/>
            <person name="Shah M."/>
            <person name="VerBerkmoes N.C."/>
            <person name="Kuo A."/>
            <person name="Terry A."/>
            <person name="Pangilinan J."/>
            <person name="Lindquist E.A."/>
            <person name="Lucas S."/>
            <person name="Paulsen I.T."/>
            <person name="Hattenrath-Lehmann T.K."/>
            <person name="Talmage S.C."/>
            <person name="Walker E.A."/>
            <person name="Koch F."/>
            <person name="Burson A.M."/>
            <person name="Marcoval M.A."/>
            <person name="Tang Y.Z."/>
            <person name="Lecleir G.R."/>
            <person name="Coyne K.J."/>
            <person name="Berg G.M."/>
            <person name="Bertrand E.M."/>
            <person name="Saito M.A."/>
            <person name="Gladyshev V.N."/>
            <person name="Grigoriev I.V."/>
        </authorList>
    </citation>
    <scope>NUCLEOTIDE SEQUENCE [LARGE SCALE GENOMIC DNA]</scope>
    <source>
        <strain evidence="3">CCMP 1984</strain>
    </source>
</reference>
<evidence type="ECO:0000313" key="2">
    <source>
        <dbReference type="EMBL" id="EGB05668.1"/>
    </source>
</evidence>
<protein>
    <recommendedName>
        <fullName evidence="1">Protein kinase domain-containing protein</fullName>
    </recommendedName>
</protein>
<evidence type="ECO:0000259" key="1">
    <source>
        <dbReference type="PROSITE" id="PS50011"/>
    </source>
</evidence>
<dbReference type="Proteomes" id="UP000002729">
    <property type="component" value="Unassembled WGS sequence"/>
</dbReference>
<dbReference type="GeneID" id="20220868"/>
<proteinExistence type="predicted"/>
<dbReference type="InterPro" id="IPR008271">
    <property type="entry name" value="Ser/Thr_kinase_AS"/>
</dbReference>
<dbReference type="InterPro" id="IPR000719">
    <property type="entry name" value="Prot_kinase_dom"/>
</dbReference>